<keyword evidence="5 6" id="KW-0408">Iron</keyword>
<dbReference type="InterPro" id="IPR050121">
    <property type="entry name" value="Cytochrome_P450_monoxygenase"/>
</dbReference>
<dbReference type="PRINTS" id="PR00385">
    <property type="entry name" value="P450"/>
</dbReference>
<proteinExistence type="inferred from homology"/>
<feature type="binding site" description="axial binding residue" evidence="6">
    <location>
        <position position="445"/>
    </location>
    <ligand>
        <name>heme</name>
        <dbReference type="ChEBI" id="CHEBI:30413"/>
    </ligand>
    <ligandPart>
        <name>Fe</name>
        <dbReference type="ChEBI" id="CHEBI:18248"/>
    </ligandPart>
</feature>
<feature type="transmembrane region" description="Helical" evidence="7">
    <location>
        <begin position="12"/>
        <end position="31"/>
    </location>
</feature>
<dbReference type="GO" id="GO:0020037">
    <property type="term" value="F:heme binding"/>
    <property type="evidence" value="ECO:0007669"/>
    <property type="project" value="InterPro"/>
</dbReference>
<evidence type="ECO:0000256" key="2">
    <source>
        <dbReference type="ARBA" id="ARBA00010617"/>
    </source>
</evidence>
<dbReference type="PANTHER" id="PTHR24305">
    <property type="entry name" value="CYTOCHROME P450"/>
    <property type="match status" value="1"/>
</dbReference>
<evidence type="ECO:0000256" key="1">
    <source>
        <dbReference type="ARBA" id="ARBA00001971"/>
    </source>
</evidence>
<dbReference type="InterPro" id="IPR001128">
    <property type="entry name" value="Cyt_P450"/>
</dbReference>
<evidence type="ECO:0000256" key="3">
    <source>
        <dbReference type="ARBA" id="ARBA00022617"/>
    </source>
</evidence>
<dbReference type="InterPro" id="IPR002401">
    <property type="entry name" value="Cyt_P450_E_grp-I"/>
</dbReference>
<dbReference type="PRINTS" id="PR00463">
    <property type="entry name" value="EP450I"/>
</dbReference>
<comment type="similarity">
    <text evidence="2">Belongs to the cytochrome P450 family.</text>
</comment>
<keyword evidence="7" id="KW-0812">Transmembrane</keyword>
<keyword evidence="4 6" id="KW-0479">Metal-binding</keyword>
<dbReference type="AlphaFoldDB" id="A0A6A6F7K5"/>
<dbReference type="OrthoDB" id="3934656at2759"/>
<keyword evidence="9" id="KW-1185">Reference proteome</keyword>
<name>A0A6A6F7K5_9PEZI</name>
<evidence type="ECO:0000313" key="9">
    <source>
        <dbReference type="Proteomes" id="UP000799539"/>
    </source>
</evidence>
<dbReference type="Gene3D" id="1.10.630.10">
    <property type="entry name" value="Cytochrome P450"/>
    <property type="match status" value="1"/>
</dbReference>
<dbReference type="GO" id="GO:0005506">
    <property type="term" value="F:iron ion binding"/>
    <property type="evidence" value="ECO:0007669"/>
    <property type="project" value="InterPro"/>
</dbReference>
<keyword evidence="3 6" id="KW-0349">Heme</keyword>
<comment type="cofactor">
    <cofactor evidence="1 6">
        <name>heme</name>
        <dbReference type="ChEBI" id="CHEBI:30413"/>
    </cofactor>
</comment>
<keyword evidence="7" id="KW-1133">Transmembrane helix</keyword>
<dbReference type="SUPFAM" id="SSF48264">
    <property type="entry name" value="Cytochrome P450"/>
    <property type="match status" value="1"/>
</dbReference>
<organism evidence="8 9">
    <name type="scientific">Cercospora zeae-maydis SCOH1-5</name>
    <dbReference type="NCBI Taxonomy" id="717836"/>
    <lineage>
        <taxon>Eukaryota</taxon>
        <taxon>Fungi</taxon>
        <taxon>Dikarya</taxon>
        <taxon>Ascomycota</taxon>
        <taxon>Pezizomycotina</taxon>
        <taxon>Dothideomycetes</taxon>
        <taxon>Dothideomycetidae</taxon>
        <taxon>Mycosphaerellales</taxon>
        <taxon>Mycosphaerellaceae</taxon>
        <taxon>Cercospora</taxon>
    </lineage>
</organism>
<accession>A0A6A6F7K5</accession>
<dbReference type="CDD" id="cd11060">
    <property type="entry name" value="CYP57A1-like"/>
    <property type="match status" value="1"/>
</dbReference>
<evidence type="ECO:0000256" key="5">
    <source>
        <dbReference type="ARBA" id="ARBA00023004"/>
    </source>
</evidence>
<keyword evidence="7" id="KW-0472">Membrane</keyword>
<evidence type="ECO:0000256" key="7">
    <source>
        <dbReference type="SAM" id="Phobius"/>
    </source>
</evidence>
<dbReference type="EMBL" id="ML992692">
    <property type="protein sequence ID" value="KAF2208661.1"/>
    <property type="molecule type" value="Genomic_DNA"/>
</dbReference>
<dbReference type="InterPro" id="IPR036396">
    <property type="entry name" value="Cyt_P450_sf"/>
</dbReference>
<sequence>MEARFESGKPVVTLIVILASLALLPFVFRTLRQYWRLRRIPGPWQAKLTNFWLARKFWSGELFDTIARDLDERYGPVVAYGPNRVLFNDAAAINIIYNTRTAFPKAISYDVAIPVVNGKLVQTFITERDETKVAAVKKRIIGAFSTNALLDYEHHINRNIEHLLELLKVSELHKDINFATWNIYFAMDTICQIAFSGDTGLMDKQSDRDHTLEAGRERLQYWHDWRAVPWLEKLIHKNPWTIRRKQTSFLLARLAAERIQQRMEKGGTGASADLLDRYLQAHAKSPDSFTQATILGLTISVIAAGGETTSSTINVTLAYLLRNPHAMAKLQAEISEANLSFPPLWTEVNRLPYLDACIKEAGRLTPLLIDPLEREVPVPGAEISGFFVPAGTIVAVNTHAMNFEPKLWGPNTHEFRPERWIDCDEQQLKRMERANLFFAGGRRICVGEHIAWIEMKKYIPALLLKFNVSTADLVASLEAYELRLIATQIQAVHSDAPLHFTGSTNRFVDELMVRLTPR</sequence>
<evidence type="ECO:0000256" key="4">
    <source>
        <dbReference type="ARBA" id="ARBA00022723"/>
    </source>
</evidence>
<dbReference type="Pfam" id="PF00067">
    <property type="entry name" value="p450"/>
    <property type="match status" value="1"/>
</dbReference>
<evidence type="ECO:0000313" key="8">
    <source>
        <dbReference type="EMBL" id="KAF2208661.1"/>
    </source>
</evidence>
<gene>
    <name evidence="8" type="ORF">CERZMDRAFT_48729</name>
</gene>
<dbReference type="PANTHER" id="PTHR24305:SF210">
    <property type="entry name" value="CYTOCHROME P450 MONOOXYGENASE ASQL-RELATED"/>
    <property type="match status" value="1"/>
</dbReference>
<dbReference type="Proteomes" id="UP000799539">
    <property type="component" value="Unassembled WGS sequence"/>
</dbReference>
<protein>
    <submittedName>
        <fullName evidence="8">Uncharacterized protein</fullName>
    </submittedName>
</protein>
<dbReference type="GO" id="GO:0004497">
    <property type="term" value="F:monooxygenase activity"/>
    <property type="evidence" value="ECO:0007669"/>
    <property type="project" value="InterPro"/>
</dbReference>
<dbReference type="GO" id="GO:0016705">
    <property type="term" value="F:oxidoreductase activity, acting on paired donors, with incorporation or reduction of molecular oxygen"/>
    <property type="evidence" value="ECO:0007669"/>
    <property type="project" value="InterPro"/>
</dbReference>
<reference evidence="8" key="1">
    <citation type="journal article" date="2020" name="Stud. Mycol.">
        <title>101 Dothideomycetes genomes: a test case for predicting lifestyles and emergence of pathogens.</title>
        <authorList>
            <person name="Haridas S."/>
            <person name="Albert R."/>
            <person name="Binder M."/>
            <person name="Bloem J."/>
            <person name="Labutti K."/>
            <person name="Salamov A."/>
            <person name="Andreopoulos B."/>
            <person name="Baker S."/>
            <person name="Barry K."/>
            <person name="Bills G."/>
            <person name="Bluhm B."/>
            <person name="Cannon C."/>
            <person name="Castanera R."/>
            <person name="Culley D."/>
            <person name="Daum C."/>
            <person name="Ezra D."/>
            <person name="Gonzalez J."/>
            <person name="Henrissat B."/>
            <person name="Kuo A."/>
            <person name="Liang C."/>
            <person name="Lipzen A."/>
            <person name="Lutzoni F."/>
            <person name="Magnuson J."/>
            <person name="Mondo S."/>
            <person name="Nolan M."/>
            <person name="Ohm R."/>
            <person name="Pangilinan J."/>
            <person name="Park H.-J."/>
            <person name="Ramirez L."/>
            <person name="Alfaro M."/>
            <person name="Sun H."/>
            <person name="Tritt A."/>
            <person name="Yoshinaga Y."/>
            <person name="Zwiers L.-H."/>
            <person name="Turgeon B."/>
            <person name="Goodwin S."/>
            <person name="Spatafora J."/>
            <person name="Crous P."/>
            <person name="Grigoriev I."/>
        </authorList>
    </citation>
    <scope>NUCLEOTIDE SEQUENCE</scope>
    <source>
        <strain evidence="8">SCOH1-5</strain>
    </source>
</reference>
<evidence type="ECO:0000256" key="6">
    <source>
        <dbReference type="PIRSR" id="PIRSR602401-1"/>
    </source>
</evidence>